<sequence length="154" mass="18326">MDSKNATLIFFMTIFVPKQSEFNPTELLQFVLDKAFQPHWMTRLKYLGFRPYKFCGRVGCDSTEESQHEGIRLGVACKEPQSLRNFCETLEIHLQDKIKGAHVKLHERLQPRETWVSFARRQMDIIGNGWENDRWWYPGDHRSVQRVIDQLRSR</sequence>
<evidence type="ECO:0000313" key="1">
    <source>
        <dbReference type="EMBL" id="KAH6869897.1"/>
    </source>
</evidence>
<gene>
    <name evidence="1" type="ORF">B0T10DRAFT_467007</name>
</gene>
<reference evidence="1 2" key="1">
    <citation type="journal article" date="2021" name="Nat. Commun.">
        <title>Genetic determinants of endophytism in the Arabidopsis root mycobiome.</title>
        <authorList>
            <person name="Mesny F."/>
            <person name="Miyauchi S."/>
            <person name="Thiergart T."/>
            <person name="Pickel B."/>
            <person name="Atanasova L."/>
            <person name="Karlsson M."/>
            <person name="Huettel B."/>
            <person name="Barry K.W."/>
            <person name="Haridas S."/>
            <person name="Chen C."/>
            <person name="Bauer D."/>
            <person name="Andreopoulos W."/>
            <person name="Pangilinan J."/>
            <person name="LaButti K."/>
            <person name="Riley R."/>
            <person name="Lipzen A."/>
            <person name="Clum A."/>
            <person name="Drula E."/>
            <person name="Henrissat B."/>
            <person name="Kohler A."/>
            <person name="Grigoriev I.V."/>
            <person name="Martin F.M."/>
            <person name="Hacquard S."/>
        </authorList>
    </citation>
    <scope>NUCLEOTIDE SEQUENCE [LARGE SCALE GENOMIC DNA]</scope>
    <source>
        <strain evidence="1 2">MPI-CAGE-CH-0241</strain>
    </source>
</reference>
<accession>A0A9P9AI36</accession>
<evidence type="ECO:0000313" key="2">
    <source>
        <dbReference type="Proteomes" id="UP000777438"/>
    </source>
</evidence>
<name>A0A9P9AI36_9HYPO</name>
<dbReference type="AlphaFoldDB" id="A0A9P9AI36"/>
<dbReference type="EMBL" id="JAGPYM010000064">
    <property type="protein sequence ID" value="KAH6869897.1"/>
    <property type="molecule type" value="Genomic_DNA"/>
</dbReference>
<organism evidence="1 2">
    <name type="scientific">Thelonectria olida</name>
    <dbReference type="NCBI Taxonomy" id="1576542"/>
    <lineage>
        <taxon>Eukaryota</taxon>
        <taxon>Fungi</taxon>
        <taxon>Dikarya</taxon>
        <taxon>Ascomycota</taxon>
        <taxon>Pezizomycotina</taxon>
        <taxon>Sordariomycetes</taxon>
        <taxon>Hypocreomycetidae</taxon>
        <taxon>Hypocreales</taxon>
        <taxon>Nectriaceae</taxon>
        <taxon>Thelonectria</taxon>
    </lineage>
</organism>
<proteinExistence type="predicted"/>
<dbReference type="Proteomes" id="UP000777438">
    <property type="component" value="Unassembled WGS sequence"/>
</dbReference>
<protein>
    <submittedName>
        <fullName evidence="1">Uncharacterized protein</fullName>
    </submittedName>
</protein>
<comment type="caution">
    <text evidence="1">The sequence shown here is derived from an EMBL/GenBank/DDBJ whole genome shotgun (WGS) entry which is preliminary data.</text>
</comment>
<keyword evidence="2" id="KW-1185">Reference proteome</keyword>